<evidence type="ECO:0000313" key="2">
    <source>
        <dbReference type="Proteomes" id="UP001526143"/>
    </source>
</evidence>
<accession>A0ABT3B633</accession>
<dbReference type="RefSeq" id="WP_263748536.1">
    <property type="nucleotide sequence ID" value="NZ_JAOWRF010000366.1"/>
</dbReference>
<gene>
    <name evidence="1" type="ORF">OGM63_25635</name>
</gene>
<organism evidence="1 2">
    <name type="scientific">Plectonema radiosum NIES-515</name>
    <dbReference type="NCBI Taxonomy" id="2986073"/>
    <lineage>
        <taxon>Bacteria</taxon>
        <taxon>Bacillati</taxon>
        <taxon>Cyanobacteriota</taxon>
        <taxon>Cyanophyceae</taxon>
        <taxon>Oscillatoriophycideae</taxon>
        <taxon>Oscillatoriales</taxon>
        <taxon>Microcoleaceae</taxon>
        <taxon>Plectonema</taxon>
    </lineage>
</organism>
<dbReference type="EMBL" id="JAOWRF010000366">
    <property type="protein sequence ID" value="MCV3216848.1"/>
    <property type="molecule type" value="Genomic_DNA"/>
</dbReference>
<dbReference type="Proteomes" id="UP001526143">
    <property type="component" value="Unassembled WGS sequence"/>
</dbReference>
<keyword evidence="2" id="KW-1185">Reference proteome</keyword>
<comment type="caution">
    <text evidence="1">The sequence shown here is derived from an EMBL/GenBank/DDBJ whole genome shotgun (WGS) entry which is preliminary data.</text>
</comment>
<name>A0ABT3B633_9CYAN</name>
<evidence type="ECO:0000313" key="1">
    <source>
        <dbReference type="EMBL" id="MCV3216848.1"/>
    </source>
</evidence>
<protein>
    <submittedName>
        <fullName evidence="1">Uncharacterized protein</fullName>
    </submittedName>
</protein>
<reference evidence="1 2" key="1">
    <citation type="submission" date="2022-10" db="EMBL/GenBank/DDBJ databases">
        <title>Identification of biosynthetic pathway for the production of the potent trypsin inhibitor radiosumin.</title>
        <authorList>
            <person name="Fewer D.P."/>
            <person name="Delbaje E."/>
            <person name="Ouyang X."/>
            <person name="Agostino P.D."/>
            <person name="Wahlsten M."/>
            <person name="Jokela J."/>
            <person name="Permi P."/>
            <person name="Haapaniemi E."/>
            <person name="Koistinen H."/>
        </authorList>
    </citation>
    <scope>NUCLEOTIDE SEQUENCE [LARGE SCALE GENOMIC DNA]</scope>
    <source>
        <strain evidence="1 2">NIES-515</strain>
    </source>
</reference>
<sequence length="64" mass="7033">MNRLKLLIFSTSIPVVTKDEGCHQVIVIEYTANVVSDKINAIALRKSTISVLCLDTYLAPSPND</sequence>
<proteinExistence type="predicted"/>